<evidence type="ECO:0000313" key="3">
    <source>
        <dbReference type="Proteomes" id="UP000189627"/>
    </source>
</evidence>
<dbReference type="PANTHER" id="PTHR42993:SF1">
    <property type="entry name" value="MAOC-LIKE DEHYDRATASE DOMAIN-CONTAINING PROTEIN"/>
    <property type="match status" value="1"/>
</dbReference>
<protein>
    <submittedName>
        <fullName evidence="2">Dehydratase</fullName>
    </submittedName>
</protein>
<organism evidence="2 3">
    <name type="scientific">Cupriavidus necator</name>
    <name type="common">Alcaligenes eutrophus</name>
    <name type="synonym">Ralstonia eutropha</name>
    <dbReference type="NCBI Taxonomy" id="106590"/>
    <lineage>
        <taxon>Bacteria</taxon>
        <taxon>Pseudomonadati</taxon>
        <taxon>Pseudomonadota</taxon>
        <taxon>Betaproteobacteria</taxon>
        <taxon>Burkholderiales</taxon>
        <taxon>Burkholderiaceae</taxon>
        <taxon>Cupriavidus</taxon>
    </lineage>
</organism>
<dbReference type="AlphaFoldDB" id="A0A1U9UZU8"/>
<sequence>MTVCFDSVAAVLGARGQDLGVTGWITVDQARINQFADATGDHQWIHVDPERAREGPFGGCVAHGYLTLALANLFLPQLVSYGRLRLGVNYGCERVRFPAPVRAGARVRGHGQVVGAEPAGDGVQATVRITVEVEGADKPGCVADTISRLYFE</sequence>
<dbReference type="SUPFAM" id="SSF54637">
    <property type="entry name" value="Thioesterase/thiol ester dehydrase-isomerase"/>
    <property type="match status" value="1"/>
</dbReference>
<accession>A0A1U9UZU8</accession>
<dbReference type="RefSeq" id="WP_078200519.1">
    <property type="nucleotide sequence ID" value="NZ_CP017758.1"/>
</dbReference>
<dbReference type="InterPro" id="IPR039375">
    <property type="entry name" value="NodN-like"/>
</dbReference>
<feature type="domain" description="MaoC-like" evidence="1">
    <location>
        <begin position="16"/>
        <end position="130"/>
    </location>
</feature>
<dbReference type="Proteomes" id="UP000189627">
    <property type="component" value="Chromosome 2"/>
</dbReference>
<dbReference type="Gene3D" id="3.10.129.10">
    <property type="entry name" value="Hotdog Thioesterase"/>
    <property type="match status" value="1"/>
</dbReference>
<dbReference type="InterPro" id="IPR002539">
    <property type="entry name" value="MaoC-like_dom"/>
</dbReference>
<evidence type="ECO:0000259" key="1">
    <source>
        <dbReference type="Pfam" id="PF01575"/>
    </source>
</evidence>
<evidence type="ECO:0000313" key="2">
    <source>
        <dbReference type="EMBL" id="AQV98234.1"/>
    </source>
</evidence>
<dbReference type="CDD" id="cd03450">
    <property type="entry name" value="NodN"/>
    <property type="match status" value="1"/>
</dbReference>
<dbReference type="OrthoDB" id="9801735at2"/>
<reference evidence="3" key="1">
    <citation type="submission" date="2017-02" db="EMBL/GenBank/DDBJ databases">
        <title>Complete genome sequence of Cupriavidus necator strain NH9, a 3-chlorobenzoate degrader.</title>
        <authorList>
            <person name="Moriuchi R."/>
            <person name="Dohra H."/>
            <person name="Ogawa N."/>
        </authorList>
    </citation>
    <scope>NUCLEOTIDE SEQUENCE [LARGE SCALE GENOMIC DNA]</scope>
    <source>
        <strain evidence="3">NH9</strain>
    </source>
</reference>
<dbReference type="KEGG" id="cuh:BJN34_30660"/>
<name>A0A1U9UZU8_CUPNE</name>
<gene>
    <name evidence="2" type="ORF">BJN34_30660</name>
</gene>
<dbReference type="Pfam" id="PF01575">
    <property type="entry name" value="MaoC_dehydratas"/>
    <property type="match status" value="1"/>
</dbReference>
<dbReference type="PANTHER" id="PTHR42993">
    <property type="entry name" value="MAOC-LIKE DEHYDRATASE DOMAIN-CONTAINING PROTEIN"/>
    <property type="match status" value="1"/>
</dbReference>
<proteinExistence type="predicted"/>
<dbReference type="EMBL" id="CP017758">
    <property type="protein sequence ID" value="AQV98234.1"/>
    <property type="molecule type" value="Genomic_DNA"/>
</dbReference>
<dbReference type="InterPro" id="IPR029069">
    <property type="entry name" value="HotDog_dom_sf"/>
</dbReference>